<dbReference type="SUPFAM" id="SSF55073">
    <property type="entry name" value="Nucleotide cyclase"/>
    <property type="match status" value="1"/>
</dbReference>
<accession>A0ABM7YKE0</accession>
<dbReference type="Pfam" id="PF00563">
    <property type="entry name" value="EAL"/>
    <property type="match status" value="1"/>
</dbReference>
<feature type="transmembrane region" description="Helical" evidence="1">
    <location>
        <begin position="247"/>
        <end position="266"/>
    </location>
</feature>
<evidence type="ECO:0000313" key="5">
    <source>
        <dbReference type="Proteomes" id="UP001057498"/>
    </source>
</evidence>
<dbReference type="InterPro" id="IPR043128">
    <property type="entry name" value="Rev_trsase/Diguanyl_cyclase"/>
</dbReference>
<dbReference type="InterPro" id="IPR035919">
    <property type="entry name" value="EAL_sf"/>
</dbReference>
<feature type="transmembrane region" description="Helical" evidence="1">
    <location>
        <begin position="148"/>
        <end position="168"/>
    </location>
</feature>
<evidence type="ECO:0008006" key="6">
    <source>
        <dbReference type="Google" id="ProtNLM"/>
    </source>
</evidence>
<dbReference type="InterPro" id="IPR052155">
    <property type="entry name" value="Biofilm_reg_signaling"/>
</dbReference>
<dbReference type="CDD" id="cd01949">
    <property type="entry name" value="GGDEF"/>
    <property type="match status" value="1"/>
</dbReference>
<keyword evidence="5" id="KW-1185">Reference proteome</keyword>
<proteinExistence type="predicted"/>
<dbReference type="Proteomes" id="UP001057498">
    <property type="component" value="Chromosome"/>
</dbReference>
<sequence length="757" mass="83024">MRNRDRVKTSFASLPTQAAVTEEPWPPTPPVLGAHEPVAAGRVPWPLLVGFTLVFLLFWLAPPLEGLKQSARFFPVALHTVMETMAIVVALLVFAVCWHAHDTPRASGLTVLGAGFLAVGLLDLAHMLSYKGMPDFVTPASPEKAIDFWLMARYASALTLLAVALRPWRQRLESIPRGGLLALVLGGVALACLLRLLHPELFPRTFIDGQGLTAFKIASEYGIVALLLVPAAVFLRDWRRGADYDAGSLFTAVVITILCELCFTLYSNVNSLFSLLGHTYKVIAYAYLYRALVVAGVQAPYEQLNREIGIRREAEERSEFLAYHDALTRLPNRRLAADRFRGAAAQGQRSGSRVALLFIDLDNFKAINDSLGHLYGDVLLTATARRLVESVRGIDTVSRQGGDEFLILLTDVGDAESLTPLIERLLERIQEPCRHEGHELISCASIGVALYPDDGEDFDTLLKKADMAMYRAKGAGRNTFRFFDTHMDAEVEERLRLRNGLHRALDAGTLLLHYQPVVNLATGAMEGVEALIRWRGEDGQFIPPARFIPVAEESGLIVSIGDWVLGEACRQAARWHADGHTGMKVAVNLSALQFRRGDVERSVVEALRKSGLPGHALTLELTESILISDTEQVLSVIRNLKRLGVRLAIDDFGTGYSSLSYLKRLAVDTLKIDRSFVGDLARDPDDAAIVAAVVTMAHSLGLLTVAEGVEDEETRRQLHALGCDHAQGYHFARPLPAAEITRLLSEAGLPHEPALAG</sequence>
<dbReference type="Pfam" id="PF00990">
    <property type="entry name" value="GGDEF"/>
    <property type="match status" value="1"/>
</dbReference>
<evidence type="ECO:0000259" key="3">
    <source>
        <dbReference type="PROSITE" id="PS50887"/>
    </source>
</evidence>
<dbReference type="SMART" id="SM00052">
    <property type="entry name" value="EAL"/>
    <property type="match status" value="1"/>
</dbReference>
<keyword evidence="1" id="KW-0472">Membrane</keyword>
<name>A0ABM7YKE0_9BURK</name>
<dbReference type="InterPro" id="IPR001633">
    <property type="entry name" value="EAL_dom"/>
</dbReference>
<feature type="transmembrane region" description="Helical" evidence="1">
    <location>
        <begin position="217"/>
        <end position="235"/>
    </location>
</feature>
<gene>
    <name evidence="4" type="ORF">CATMQ487_17670</name>
</gene>
<evidence type="ECO:0000259" key="2">
    <source>
        <dbReference type="PROSITE" id="PS50883"/>
    </source>
</evidence>
<dbReference type="PANTHER" id="PTHR44757">
    <property type="entry name" value="DIGUANYLATE CYCLASE DGCP"/>
    <property type="match status" value="1"/>
</dbReference>
<organism evidence="4 5">
    <name type="scientific">Sphaerotilus microaerophilus</name>
    <dbReference type="NCBI Taxonomy" id="2914710"/>
    <lineage>
        <taxon>Bacteria</taxon>
        <taxon>Pseudomonadati</taxon>
        <taxon>Pseudomonadota</taxon>
        <taxon>Betaproteobacteria</taxon>
        <taxon>Burkholderiales</taxon>
        <taxon>Sphaerotilaceae</taxon>
        <taxon>Sphaerotilus</taxon>
    </lineage>
</organism>
<feature type="transmembrane region" description="Helical" evidence="1">
    <location>
        <begin position="43"/>
        <end position="61"/>
    </location>
</feature>
<reference evidence="4" key="1">
    <citation type="submission" date="2022-04" db="EMBL/GenBank/DDBJ databases">
        <title>Whole genome sequence of Sphaerotilus sp. FB-5.</title>
        <authorList>
            <person name="Takeda M."/>
            <person name="Narihara S."/>
            <person name="Akimoto M."/>
            <person name="Akimoto R."/>
            <person name="Nishiyashiki S."/>
            <person name="Murakami T."/>
        </authorList>
    </citation>
    <scope>NUCLEOTIDE SEQUENCE</scope>
    <source>
        <strain evidence="4">FB-5</strain>
    </source>
</reference>
<dbReference type="Pfam" id="PF17159">
    <property type="entry name" value="MASE3"/>
    <property type="match status" value="1"/>
</dbReference>
<feature type="transmembrane region" description="Helical" evidence="1">
    <location>
        <begin position="180"/>
        <end position="197"/>
    </location>
</feature>
<keyword evidence="1" id="KW-1133">Transmembrane helix</keyword>
<evidence type="ECO:0000313" key="4">
    <source>
        <dbReference type="EMBL" id="BDI04797.1"/>
    </source>
</evidence>
<dbReference type="EMBL" id="AP025730">
    <property type="protein sequence ID" value="BDI04797.1"/>
    <property type="molecule type" value="Genomic_DNA"/>
</dbReference>
<dbReference type="InterPro" id="IPR000160">
    <property type="entry name" value="GGDEF_dom"/>
</dbReference>
<dbReference type="PANTHER" id="PTHR44757:SF2">
    <property type="entry name" value="BIOFILM ARCHITECTURE MAINTENANCE PROTEIN MBAA"/>
    <property type="match status" value="1"/>
</dbReference>
<dbReference type="NCBIfam" id="TIGR00254">
    <property type="entry name" value="GGDEF"/>
    <property type="match status" value="1"/>
</dbReference>
<dbReference type="Gene3D" id="3.30.70.270">
    <property type="match status" value="1"/>
</dbReference>
<dbReference type="Gene3D" id="3.20.20.450">
    <property type="entry name" value="EAL domain"/>
    <property type="match status" value="1"/>
</dbReference>
<keyword evidence="1" id="KW-0812">Transmembrane</keyword>
<feature type="transmembrane region" description="Helical" evidence="1">
    <location>
        <begin position="109"/>
        <end position="128"/>
    </location>
</feature>
<dbReference type="PROSITE" id="PS50887">
    <property type="entry name" value="GGDEF"/>
    <property type="match status" value="1"/>
</dbReference>
<evidence type="ECO:0000256" key="1">
    <source>
        <dbReference type="SAM" id="Phobius"/>
    </source>
</evidence>
<dbReference type="SUPFAM" id="SSF141868">
    <property type="entry name" value="EAL domain-like"/>
    <property type="match status" value="1"/>
</dbReference>
<dbReference type="PROSITE" id="PS50883">
    <property type="entry name" value="EAL"/>
    <property type="match status" value="1"/>
</dbReference>
<dbReference type="InterPro" id="IPR029787">
    <property type="entry name" value="Nucleotide_cyclase"/>
</dbReference>
<dbReference type="InterPro" id="IPR033425">
    <property type="entry name" value="MASE3"/>
</dbReference>
<dbReference type="SMART" id="SM00267">
    <property type="entry name" value="GGDEF"/>
    <property type="match status" value="1"/>
</dbReference>
<feature type="domain" description="EAL" evidence="2">
    <location>
        <begin position="494"/>
        <end position="748"/>
    </location>
</feature>
<dbReference type="CDD" id="cd01948">
    <property type="entry name" value="EAL"/>
    <property type="match status" value="1"/>
</dbReference>
<protein>
    <recommendedName>
        <fullName evidence="6">Diguanylate cyclase (GGDEF) domain-containing protein</fullName>
    </recommendedName>
</protein>
<feature type="transmembrane region" description="Helical" evidence="1">
    <location>
        <begin position="73"/>
        <end position="97"/>
    </location>
</feature>
<feature type="domain" description="GGDEF" evidence="3">
    <location>
        <begin position="352"/>
        <end position="485"/>
    </location>
</feature>